<dbReference type="PANTHER" id="PTHR28630:SF3">
    <property type="entry name" value="PEROXIREDOXIN-LIKE 2C"/>
    <property type="match status" value="1"/>
</dbReference>
<dbReference type="SUPFAM" id="SSF52833">
    <property type="entry name" value="Thioredoxin-like"/>
    <property type="match status" value="1"/>
</dbReference>
<name>A0A0L0V7N0_9BASI</name>
<dbReference type="Gene3D" id="3.40.30.10">
    <property type="entry name" value="Glutaredoxin"/>
    <property type="match status" value="1"/>
</dbReference>
<proteinExistence type="predicted"/>
<protein>
    <recommendedName>
        <fullName evidence="3">Alkyl hydroperoxide reductase subunit C/ Thiol specific antioxidant domain-containing protein</fullName>
    </recommendedName>
</protein>
<dbReference type="InterPro" id="IPR036249">
    <property type="entry name" value="Thioredoxin-like_sf"/>
</dbReference>
<dbReference type="OrthoDB" id="40334at2759"/>
<accession>A0A0L0V7N0</accession>
<organism evidence="1 2">
    <name type="scientific">Puccinia striiformis f. sp. tritici PST-78</name>
    <dbReference type="NCBI Taxonomy" id="1165861"/>
    <lineage>
        <taxon>Eukaryota</taxon>
        <taxon>Fungi</taxon>
        <taxon>Dikarya</taxon>
        <taxon>Basidiomycota</taxon>
        <taxon>Pucciniomycotina</taxon>
        <taxon>Pucciniomycetes</taxon>
        <taxon>Pucciniales</taxon>
        <taxon>Pucciniaceae</taxon>
        <taxon>Puccinia</taxon>
    </lineage>
</organism>
<dbReference type="STRING" id="1165861.A0A0L0V7N0"/>
<dbReference type="Pfam" id="PF13911">
    <property type="entry name" value="AhpC-TSA_2"/>
    <property type="match status" value="1"/>
</dbReference>
<evidence type="ECO:0008006" key="3">
    <source>
        <dbReference type="Google" id="ProtNLM"/>
    </source>
</evidence>
<dbReference type="PANTHER" id="PTHR28630">
    <property type="match status" value="1"/>
</dbReference>
<comment type="caution">
    <text evidence="1">The sequence shown here is derived from an EMBL/GenBank/DDBJ whole genome shotgun (WGS) entry which is preliminary data.</text>
</comment>
<evidence type="ECO:0000313" key="1">
    <source>
        <dbReference type="EMBL" id="KNE95287.1"/>
    </source>
</evidence>
<dbReference type="EMBL" id="AJIL01000099">
    <property type="protein sequence ID" value="KNE95287.1"/>
    <property type="molecule type" value="Genomic_DNA"/>
</dbReference>
<gene>
    <name evidence="1" type="ORF">PSTG_11372</name>
</gene>
<evidence type="ECO:0000313" key="2">
    <source>
        <dbReference type="Proteomes" id="UP000054564"/>
    </source>
</evidence>
<dbReference type="CDD" id="cd02970">
    <property type="entry name" value="PRX_like2"/>
    <property type="match status" value="1"/>
</dbReference>
<keyword evidence="2" id="KW-1185">Reference proteome</keyword>
<dbReference type="AlphaFoldDB" id="A0A0L0V7N0"/>
<reference evidence="2" key="1">
    <citation type="submission" date="2014-03" db="EMBL/GenBank/DDBJ databases">
        <title>The Genome Sequence of Puccinia striiformis f. sp. tritici PST-78.</title>
        <authorList>
            <consortium name="The Broad Institute Genome Sequencing Platform"/>
            <person name="Cuomo C."/>
            <person name="Hulbert S."/>
            <person name="Chen X."/>
            <person name="Walker B."/>
            <person name="Young S.K."/>
            <person name="Zeng Q."/>
            <person name="Gargeya S."/>
            <person name="Fitzgerald M."/>
            <person name="Haas B."/>
            <person name="Abouelleil A."/>
            <person name="Alvarado L."/>
            <person name="Arachchi H.M."/>
            <person name="Berlin A.M."/>
            <person name="Chapman S.B."/>
            <person name="Goldberg J."/>
            <person name="Griggs A."/>
            <person name="Gujja S."/>
            <person name="Hansen M."/>
            <person name="Howarth C."/>
            <person name="Imamovic A."/>
            <person name="Larimer J."/>
            <person name="McCowan C."/>
            <person name="Montmayeur A."/>
            <person name="Murphy C."/>
            <person name="Neiman D."/>
            <person name="Pearson M."/>
            <person name="Priest M."/>
            <person name="Roberts A."/>
            <person name="Saif S."/>
            <person name="Shea T."/>
            <person name="Sisk P."/>
            <person name="Sykes S."/>
            <person name="Wortman J."/>
            <person name="Nusbaum C."/>
            <person name="Birren B."/>
        </authorList>
    </citation>
    <scope>NUCLEOTIDE SEQUENCE [LARGE SCALE GENOMIC DNA]</scope>
    <source>
        <strain evidence="2">race PST-78</strain>
    </source>
</reference>
<dbReference type="InterPro" id="IPR032801">
    <property type="entry name" value="PXL2A/B/C"/>
</dbReference>
<sequence>MSTISGKEDVKLDSKTVEVAGMIGVFDQEGNERPFGGLIRHGKVCVIFIRHFLCGYCQDYLTALKDKVSDNHKIIVIGCGHWSVIKSYKELLVDCPFEIYSESTGNLSSSLGMIVKFDTGDPKTQGQYITQSLKDTILGAFVNGWKMGTSSFIRSGKMAQLGGEFIFLDGKCVLAHRMKTARDHLEPDELLERFEEF</sequence>
<dbReference type="Proteomes" id="UP000054564">
    <property type="component" value="Unassembled WGS sequence"/>
</dbReference>